<dbReference type="AlphaFoldDB" id="A0AAQ3VZS2"/>
<dbReference type="RefSeq" id="WP_339101836.1">
    <property type="nucleotide sequence ID" value="NZ_CP147247.1"/>
</dbReference>
<reference evidence="1" key="1">
    <citation type="submission" date="2017-05" db="EMBL/GenBank/DDBJ databases">
        <authorList>
            <consortium name="The Broad Institute Genomics Platform"/>
            <consortium name="The Broad Institute Genomic Center for Infectious Diseases"/>
            <person name="Earl A."/>
            <person name="Manson A."/>
            <person name="Schwartman J."/>
            <person name="Gilmore M."/>
            <person name="Abouelleil A."/>
            <person name="Cao P."/>
            <person name="Chapman S."/>
            <person name="Cusick C."/>
            <person name="Shea T."/>
            <person name="Young S."/>
            <person name="Neafsey D."/>
            <person name="Nusbaum C."/>
            <person name="Birren B."/>
        </authorList>
    </citation>
    <scope>NUCLEOTIDE SEQUENCE</scope>
    <source>
        <strain evidence="1">9E7_DIV0242</strain>
    </source>
</reference>
<proteinExistence type="predicted"/>
<reference evidence="1" key="2">
    <citation type="submission" date="2024-03" db="EMBL/GenBank/DDBJ databases">
        <title>The Genome Sequence of Enterococcus sp. DIV0242b.</title>
        <authorList>
            <consortium name="The Broad Institute Genomics Platform"/>
            <consortium name="The Broad Institute Microbial Omics Core"/>
            <consortium name="The Broad Institute Genomic Center for Infectious Diseases"/>
            <person name="Earl A."/>
            <person name="Manson A."/>
            <person name="Gilmore M."/>
            <person name="Schwartman J."/>
            <person name="Shea T."/>
            <person name="Abouelleil A."/>
            <person name="Cao P."/>
            <person name="Chapman S."/>
            <person name="Cusick C."/>
            <person name="Young S."/>
            <person name="Neafsey D."/>
            <person name="Nusbaum C."/>
            <person name="Birren B."/>
        </authorList>
    </citation>
    <scope>NUCLEOTIDE SEQUENCE</scope>
    <source>
        <strain evidence="1">9E7_DIV0242</strain>
    </source>
</reference>
<gene>
    <name evidence="1" type="ORF">A5888_004299</name>
</gene>
<dbReference type="Proteomes" id="UP000195141">
    <property type="component" value="Chromosome"/>
</dbReference>
<accession>A0AAQ3VZS2</accession>
<keyword evidence="2" id="KW-1185">Reference proteome</keyword>
<name>A0AAQ3VZS2_9ENTE</name>
<protein>
    <submittedName>
        <fullName evidence="1">Uncharacterized protein</fullName>
    </submittedName>
</protein>
<evidence type="ECO:0000313" key="2">
    <source>
        <dbReference type="Proteomes" id="UP000195141"/>
    </source>
</evidence>
<organism evidence="1 2">
    <name type="scientific">Candidatus Enterococcus clewellii</name>
    <dbReference type="NCBI Taxonomy" id="1834193"/>
    <lineage>
        <taxon>Bacteria</taxon>
        <taxon>Bacillati</taxon>
        <taxon>Bacillota</taxon>
        <taxon>Bacilli</taxon>
        <taxon>Lactobacillales</taxon>
        <taxon>Enterococcaceae</taxon>
        <taxon>Enterococcus</taxon>
    </lineage>
</organism>
<sequence>MEEYTFNDLYEEILNEANEKLKEEFYFHWGRPFPEIIGLDEK</sequence>
<evidence type="ECO:0000313" key="1">
    <source>
        <dbReference type="EMBL" id="WYJ92510.1"/>
    </source>
</evidence>
<dbReference type="EMBL" id="CP147247">
    <property type="protein sequence ID" value="WYJ92510.1"/>
    <property type="molecule type" value="Genomic_DNA"/>
</dbReference>